<evidence type="ECO:0000259" key="4">
    <source>
        <dbReference type="PROSITE" id="PS51462"/>
    </source>
</evidence>
<dbReference type="PANTHER" id="PTHR43046:SF14">
    <property type="entry name" value="MUTT_NUDIX FAMILY PROTEIN"/>
    <property type="match status" value="1"/>
</dbReference>
<proteinExistence type="inferred from homology"/>
<dbReference type="Gene3D" id="3.90.79.10">
    <property type="entry name" value="Nucleoside Triphosphate Pyrophosphohydrolase"/>
    <property type="match status" value="1"/>
</dbReference>
<dbReference type="HOGENOM" id="CLU_151163_0_0_0"/>
<feature type="domain" description="Nudix hydrolase" evidence="4">
    <location>
        <begin position="4"/>
        <end position="131"/>
    </location>
</feature>
<dbReference type="PROSITE" id="PS51462">
    <property type="entry name" value="NUDIX"/>
    <property type="match status" value="1"/>
</dbReference>
<sequence length="152" mass="16603">MTAPSHRQCAAALVTNTDNEVLLVRQNYGRHFWGAPGGIVDPGETPMQAARREAAEEAGIDIEITAVVGIYLLQGGGWPDILAHVFQARILGGHARIVDPQEIAALEWRDFENLPTLLVPDVEAALEDLKSKRCGVVRTIQRKVIMSPLSML</sequence>
<dbReference type="eggNOG" id="COG1051">
    <property type="taxonomic scope" value="Bacteria"/>
</dbReference>
<gene>
    <name evidence="5" type="ordered locus">Deipe_0849</name>
</gene>
<evidence type="ECO:0000313" key="5">
    <source>
        <dbReference type="EMBL" id="AFZ66423.1"/>
    </source>
</evidence>
<dbReference type="InterPro" id="IPR000086">
    <property type="entry name" value="NUDIX_hydrolase_dom"/>
</dbReference>
<dbReference type="Proteomes" id="UP000010467">
    <property type="component" value="Chromosome"/>
</dbReference>
<keyword evidence="6" id="KW-1185">Reference proteome</keyword>
<dbReference type="InterPro" id="IPR020476">
    <property type="entry name" value="Nudix_hydrolase"/>
</dbReference>
<keyword evidence="2 3" id="KW-0378">Hydrolase</keyword>
<dbReference type="OrthoDB" id="9810648at2"/>
<dbReference type="STRING" id="937777.Deipe_0849"/>
<dbReference type="RefSeq" id="WP_015234733.1">
    <property type="nucleotide sequence ID" value="NC_019793.1"/>
</dbReference>
<name>K9ZXM9_DEIPD</name>
<comment type="cofactor">
    <cofactor evidence="1">
        <name>Mg(2+)</name>
        <dbReference type="ChEBI" id="CHEBI:18420"/>
    </cofactor>
</comment>
<dbReference type="PATRIC" id="fig|937777.3.peg.856"/>
<evidence type="ECO:0000256" key="2">
    <source>
        <dbReference type="ARBA" id="ARBA00022801"/>
    </source>
</evidence>
<dbReference type="EMBL" id="CP003382">
    <property type="protein sequence ID" value="AFZ66423.1"/>
    <property type="molecule type" value="Genomic_DNA"/>
</dbReference>
<dbReference type="InterPro" id="IPR020084">
    <property type="entry name" value="NUDIX_hydrolase_CS"/>
</dbReference>
<dbReference type="PROSITE" id="PS00893">
    <property type="entry name" value="NUDIX_BOX"/>
    <property type="match status" value="1"/>
</dbReference>
<organism evidence="5 6">
    <name type="scientific">Deinococcus peraridilitoris (strain DSM 19664 / LMG 22246 / CIP 109416 / KR-200)</name>
    <dbReference type="NCBI Taxonomy" id="937777"/>
    <lineage>
        <taxon>Bacteria</taxon>
        <taxon>Thermotogati</taxon>
        <taxon>Deinococcota</taxon>
        <taxon>Deinococci</taxon>
        <taxon>Deinococcales</taxon>
        <taxon>Deinococcaceae</taxon>
        <taxon>Deinococcus</taxon>
    </lineage>
</organism>
<dbReference type="PANTHER" id="PTHR43046">
    <property type="entry name" value="GDP-MANNOSE MANNOSYL HYDROLASE"/>
    <property type="match status" value="1"/>
</dbReference>
<dbReference type="Pfam" id="PF00293">
    <property type="entry name" value="NUDIX"/>
    <property type="match status" value="1"/>
</dbReference>
<reference evidence="6" key="1">
    <citation type="submission" date="2012-03" db="EMBL/GenBank/DDBJ databases">
        <title>Complete sequence of chromosome of Deinococcus peraridilitoris DSM 19664.</title>
        <authorList>
            <person name="Lucas S."/>
            <person name="Copeland A."/>
            <person name="Lapidus A."/>
            <person name="Glavina del Rio T."/>
            <person name="Dalin E."/>
            <person name="Tice H."/>
            <person name="Bruce D."/>
            <person name="Goodwin L."/>
            <person name="Pitluck S."/>
            <person name="Peters L."/>
            <person name="Mikhailova N."/>
            <person name="Lu M."/>
            <person name="Kyrpides N."/>
            <person name="Mavromatis K."/>
            <person name="Ivanova N."/>
            <person name="Brettin T."/>
            <person name="Detter J.C."/>
            <person name="Han C."/>
            <person name="Larimer F."/>
            <person name="Land M."/>
            <person name="Hauser L."/>
            <person name="Markowitz V."/>
            <person name="Cheng J.-F."/>
            <person name="Hugenholtz P."/>
            <person name="Woyke T."/>
            <person name="Wu D."/>
            <person name="Pukall R."/>
            <person name="Steenblock K."/>
            <person name="Brambilla E."/>
            <person name="Klenk H.-P."/>
            <person name="Eisen J.A."/>
        </authorList>
    </citation>
    <scope>NUCLEOTIDE SEQUENCE [LARGE SCALE GENOMIC DNA]</scope>
    <source>
        <strain evidence="6">DSM 19664 / LMG 22246 / CIP 109416 / KR-200</strain>
    </source>
</reference>
<dbReference type="AlphaFoldDB" id="K9ZXM9"/>
<dbReference type="KEGG" id="dpd:Deipe_0849"/>
<evidence type="ECO:0000256" key="1">
    <source>
        <dbReference type="ARBA" id="ARBA00001946"/>
    </source>
</evidence>
<accession>K9ZXM9</accession>
<dbReference type="PRINTS" id="PR00502">
    <property type="entry name" value="NUDIXFAMILY"/>
</dbReference>
<evidence type="ECO:0000256" key="3">
    <source>
        <dbReference type="RuleBase" id="RU003476"/>
    </source>
</evidence>
<comment type="similarity">
    <text evidence="3">Belongs to the Nudix hydrolase family.</text>
</comment>
<dbReference type="GO" id="GO:0016787">
    <property type="term" value="F:hydrolase activity"/>
    <property type="evidence" value="ECO:0007669"/>
    <property type="project" value="UniProtKB-KW"/>
</dbReference>
<evidence type="ECO:0000313" key="6">
    <source>
        <dbReference type="Proteomes" id="UP000010467"/>
    </source>
</evidence>
<dbReference type="InterPro" id="IPR015797">
    <property type="entry name" value="NUDIX_hydrolase-like_dom_sf"/>
</dbReference>
<dbReference type="SUPFAM" id="SSF55811">
    <property type="entry name" value="Nudix"/>
    <property type="match status" value="1"/>
</dbReference>
<protein>
    <submittedName>
        <fullName evidence="5">ADP-ribose pyrophosphatase</fullName>
    </submittedName>
</protein>